<dbReference type="Proteomes" id="UP001497444">
    <property type="component" value="Chromosome 11"/>
</dbReference>
<keyword evidence="3" id="KW-1185">Reference proteome</keyword>
<evidence type="ECO:0000256" key="1">
    <source>
        <dbReference type="SAM" id="MobiDB-lite"/>
    </source>
</evidence>
<organism evidence="2 3">
    <name type="scientific">Sphagnum jensenii</name>
    <dbReference type="NCBI Taxonomy" id="128206"/>
    <lineage>
        <taxon>Eukaryota</taxon>
        <taxon>Viridiplantae</taxon>
        <taxon>Streptophyta</taxon>
        <taxon>Embryophyta</taxon>
        <taxon>Bryophyta</taxon>
        <taxon>Sphagnophytina</taxon>
        <taxon>Sphagnopsida</taxon>
        <taxon>Sphagnales</taxon>
        <taxon>Sphagnaceae</taxon>
        <taxon>Sphagnum</taxon>
    </lineage>
</organism>
<evidence type="ECO:0000313" key="2">
    <source>
        <dbReference type="EMBL" id="CAK9258605.1"/>
    </source>
</evidence>
<name>A0ABP0VVT9_9BRYO</name>
<protein>
    <submittedName>
        <fullName evidence="2">Uncharacterized protein</fullName>
    </submittedName>
</protein>
<accession>A0ABP0VVT9</accession>
<dbReference type="EMBL" id="OZ020106">
    <property type="protein sequence ID" value="CAK9258605.1"/>
    <property type="molecule type" value="Genomic_DNA"/>
</dbReference>
<sequence>MTSSQGSGWNQSPQTPTASSTLTRQLSSPMHKTVTSANSVVSKDHKQVDPSAAVYDHQAFATNWITHQQEQEVFPGGTFALDSPPREGTCQDGKNLDAYQEQEAHQDALSQYQCPMWHRTVGHYIVF</sequence>
<feature type="compositionally biased region" description="Polar residues" evidence="1">
    <location>
        <begin position="1"/>
        <end position="41"/>
    </location>
</feature>
<reference evidence="2" key="1">
    <citation type="submission" date="2024-02" db="EMBL/GenBank/DDBJ databases">
        <authorList>
            <consortium name="ELIXIR-Norway"/>
            <consortium name="Elixir Norway"/>
        </authorList>
    </citation>
    <scope>NUCLEOTIDE SEQUENCE</scope>
</reference>
<proteinExistence type="predicted"/>
<gene>
    <name evidence="2" type="ORF">CSSPJE1EN1_LOCUS4083</name>
</gene>
<feature type="region of interest" description="Disordered" evidence="1">
    <location>
        <begin position="1"/>
        <end position="46"/>
    </location>
</feature>
<evidence type="ECO:0000313" key="3">
    <source>
        <dbReference type="Proteomes" id="UP001497444"/>
    </source>
</evidence>